<dbReference type="GO" id="GO:0071978">
    <property type="term" value="P:bacterial-type flagellum-dependent swarming motility"/>
    <property type="evidence" value="ECO:0007669"/>
    <property type="project" value="TreeGrafter"/>
</dbReference>
<evidence type="ECO:0000313" key="7">
    <source>
        <dbReference type="EMBL" id="HGZ10996.1"/>
    </source>
</evidence>
<dbReference type="InterPro" id="IPR020013">
    <property type="entry name" value="Flagellar_FlgE/F/G"/>
</dbReference>
<dbReference type="PANTHER" id="PTHR30435:SF19">
    <property type="entry name" value="FLAGELLAR BASAL-BODY ROD PROTEIN FLGG"/>
    <property type="match status" value="1"/>
</dbReference>
<protein>
    <submittedName>
        <fullName evidence="7">Flagellar hook basal-body protein</fullName>
    </submittedName>
</protein>
<evidence type="ECO:0000256" key="4">
    <source>
        <dbReference type="RuleBase" id="RU362116"/>
    </source>
</evidence>
<keyword evidence="7" id="KW-0966">Cell projection</keyword>
<dbReference type="EMBL" id="DTKJ01000016">
    <property type="protein sequence ID" value="HGZ10996.1"/>
    <property type="molecule type" value="Genomic_DNA"/>
</dbReference>
<accession>A0A7C5EL08</accession>
<dbReference type="SUPFAM" id="SSF117143">
    <property type="entry name" value="Flagellar hook protein flgE"/>
    <property type="match status" value="1"/>
</dbReference>
<comment type="similarity">
    <text evidence="2 4">Belongs to the flagella basal body rod proteins family.</text>
</comment>
<dbReference type="InterPro" id="IPR037925">
    <property type="entry name" value="FlgE/F/G-like"/>
</dbReference>
<gene>
    <name evidence="7" type="ORF">ENW48_02105</name>
</gene>
<evidence type="ECO:0000256" key="1">
    <source>
        <dbReference type="ARBA" id="ARBA00004117"/>
    </source>
</evidence>
<keyword evidence="3 4" id="KW-0975">Bacterial flagellum</keyword>
<dbReference type="AlphaFoldDB" id="A0A7C5EL08"/>
<dbReference type="InterPro" id="IPR010930">
    <property type="entry name" value="Flg_bb/hook_C_dom"/>
</dbReference>
<comment type="subcellular location">
    <subcellularLocation>
        <location evidence="1 4">Bacterial flagellum basal body</location>
    </subcellularLocation>
</comment>
<evidence type="ECO:0000259" key="6">
    <source>
        <dbReference type="Pfam" id="PF22692"/>
    </source>
</evidence>
<name>A0A7C5EL08_9BACT</name>
<dbReference type="NCBIfam" id="TIGR03506">
    <property type="entry name" value="FlgEFG_subfam"/>
    <property type="match status" value="1"/>
</dbReference>
<reference evidence="7" key="1">
    <citation type="journal article" date="2020" name="mSystems">
        <title>Genome- and Community-Level Interaction Insights into Carbon Utilization and Element Cycling Functions of Hydrothermarchaeota in Hydrothermal Sediment.</title>
        <authorList>
            <person name="Zhou Z."/>
            <person name="Liu Y."/>
            <person name="Xu W."/>
            <person name="Pan J."/>
            <person name="Luo Z.H."/>
            <person name="Li M."/>
        </authorList>
    </citation>
    <scope>NUCLEOTIDE SEQUENCE [LARGE SCALE GENOMIC DNA]</scope>
    <source>
        <strain evidence="7">SpSt-853</strain>
    </source>
</reference>
<dbReference type="Pfam" id="PF06429">
    <property type="entry name" value="Flg_bbr_C"/>
    <property type="match status" value="1"/>
</dbReference>
<keyword evidence="7" id="KW-0282">Flagellum</keyword>
<evidence type="ECO:0000259" key="5">
    <source>
        <dbReference type="Pfam" id="PF06429"/>
    </source>
</evidence>
<keyword evidence="7" id="KW-0969">Cilium</keyword>
<dbReference type="InterPro" id="IPR053967">
    <property type="entry name" value="LlgE_F_G-like_D1"/>
</dbReference>
<feature type="domain" description="Flagellar basal-body/hook protein C-terminal" evidence="5">
    <location>
        <begin position="194"/>
        <end position="228"/>
    </location>
</feature>
<feature type="domain" description="Flagellar hook protein FlgE/F/G-like D1" evidence="6">
    <location>
        <begin position="83"/>
        <end position="146"/>
    </location>
</feature>
<dbReference type="PANTHER" id="PTHR30435">
    <property type="entry name" value="FLAGELLAR PROTEIN"/>
    <property type="match status" value="1"/>
</dbReference>
<comment type="caution">
    <text evidence="7">The sequence shown here is derived from an EMBL/GenBank/DDBJ whole genome shotgun (WGS) entry which is preliminary data.</text>
</comment>
<organism evidence="7">
    <name type="scientific">Desulfobacca acetoxidans</name>
    <dbReference type="NCBI Taxonomy" id="60893"/>
    <lineage>
        <taxon>Bacteria</taxon>
        <taxon>Pseudomonadati</taxon>
        <taxon>Thermodesulfobacteriota</taxon>
        <taxon>Desulfobaccia</taxon>
        <taxon>Desulfobaccales</taxon>
        <taxon>Desulfobaccaceae</taxon>
        <taxon>Desulfobacca</taxon>
    </lineage>
</organism>
<dbReference type="Pfam" id="PF22692">
    <property type="entry name" value="LlgE_F_G_D1"/>
    <property type="match status" value="1"/>
</dbReference>
<proteinExistence type="inferred from homology"/>
<evidence type="ECO:0000256" key="3">
    <source>
        <dbReference type="ARBA" id="ARBA00023143"/>
    </source>
</evidence>
<evidence type="ECO:0000256" key="2">
    <source>
        <dbReference type="ARBA" id="ARBA00009677"/>
    </source>
</evidence>
<sequence>MHVGMKMAAYMGIRASRELELVSHNLANSSTVGFKRELLNLWRLPPSGAWPADLEEPAAYVDVRSRDLGQGALHETGNDTDLALQGPGYFKVQTPRGVRYTRHGTFHLSPQSQLVTKEGYQVLGKNGPITLDARDQKFTIDEQGGIHLDNNLGDQILVVEFPNPQDLLPEGQTYFLPGPQAGEEMEAKNTRVIQGNVEESNVDLMAETLALIDLQRRFESYMKVLETFAASDRKVVEEIGQIT</sequence>
<dbReference type="GO" id="GO:0009425">
    <property type="term" value="C:bacterial-type flagellum basal body"/>
    <property type="evidence" value="ECO:0007669"/>
    <property type="project" value="UniProtKB-SubCell"/>
</dbReference>